<protein>
    <submittedName>
        <fullName evidence="1">Uncharacterized protein</fullName>
    </submittedName>
</protein>
<gene>
    <name evidence="1" type="ORF">I5V89_11565</name>
</gene>
<dbReference type="Proteomes" id="UP000634179">
    <property type="component" value="Unassembled WGS sequence"/>
</dbReference>
<organism evidence="1 2">
    <name type="scientific">Stenotrophomonas maltophilia</name>
    <name type="common">Pseudomonas maltophilia</name>
    <name type="synonym">Xanthomonas maltophilia</name>
    <dbReference type="NCBI Taxonomy" id="40324"/>
    <lineage>
        <taxon>Bacteria</taxon>
        <taxon>Pseudomonadati</taxon>
        <taxon>Pseudomonadota</taxon>
        <taxon>Gammaproteobacteria</taxon>
        <taxon>Lysobacterales</taxon>
        <taxon>Lysobacteraceae</taxon>
        <taxon>Stenotrophomonas</taxon>
        <taxon>Stenotrophomonas maltophilia group</taxon>
    </lineage>
</organism>
<evidence type="ECO:0000313" key="2">
    <source>
        <dbReference type="Proteomes" id="UP000634179"/>
    </source>
</evidence>
<evidence type="ECO:0000313" key="1">
    <source>
        <dbReference type="EMBL" id="MBH1790510.1"/>
    </source>
</evidence>
<reference evidence="1" key="1">
    <citation type="submission" date="2020-11" db="EMBL/GenBank/DDBJ databases">
        <title>Enhanced detection system for hospital associated transmission using whole genome sequencing surveillance.</title>
        <authorList>
            <person name="Harrison L.H."/>
            <person name="Van Tyne D."/>
            <person name="Marsh J.W."/>
            <person name="Griffith M.P."/>
            <person name="Snyder D.J."/>
            <person name="Cooper V.S."/>
            <person name="Mustapha M."/>
        </authorList>
    </citation>
    <scope>NUCLEOTIDE SEQUENCE</scope>
    <source>
        <strain evidence="1">STEN00053</strain>
    </source>
</reference>
<accession>A0AA41CGF6</accession>
<name>A0AA41CGF6_STEMA</name>
<proteinExistence type="predicted"/>
<comment type="caution">
    <text evidence="1">The sequence shown here is derived from an EMBL/GenBank/DDBJ whole genome shotgun (WGS) entry which is preliminary data.</text>
</comment>
<dbReference type="AlphaFoldDB" id="A0AA41CGF6"/>
<dbReference type="EMBL" id="JADUOV010000007">
    <property type="protein sequence ID" value="MBH1790510.1"/>
    <property type="molecule type" value="Genomic_DNA"/>
</dbReference>
<sequence length="127" mass="14301">MNIVPTLGLRCGEWQAALQTGREPAVIPTESVPPVPRRCAPQHALSGYNTTRIVMEFMRWAVERDQFPTVEAIVRRFEVSRATAYRWRNYLGETYCLETLPPNEHEIARIGKPGAKARAKQVGGPGR</sequence>